<organism evidence="5 6">
    <name type="scientific">Streptomyces violascens</name>
    <dbReference type="NCBI Taxonomy" id="67381"/>
    <lineage>
        <taxon>Bacteria</taxon>
        <taxon>Bacillati</taxon>
        <taxon>Actinomycetota</taxon>
        <taxon>Actinomycetes</taxon>
        <taxon>Kitasatosporales</taxon>
        <taxon>Streptomycetaceae</taxon>
        <taxon>Streptomyces</taxon>
    </lineage>
</organism>
<dbReference type="InterPro" id="IPR002401">
    <property type="entry name" value="Cyt_P450_E_grp-I"/>
</dbReference>
<keyword evidence="3" id="KW-0408">Iron</keyword>
<comment type="similarity">
    <text evidence="2 3">Belongs to the cytochrome P450 family.</text>
</comment>
<dbReference type="InterPro" id="IPR001128">
    <property type="entry name" value="Cyt_P450"/>
</dbReference>
<dbReference type="InterPro" id="IPR050121">
    <property type="entry name" value="Cytochrome_P450_monoxygenase"/>
</dbReference>
<proteinExistence type="inferred from homology"/>
<comment type="cofactor">
    <cofactor evidence="1">
        <name>heme</name>
        <dbReference type="ChEBI" id="CHEBI:30413"/>
    </cofactor>
</comment>
<dbReference type="Proteomes" id="UP001050808">
    <property type="component" value="Unassembled WGS sequence"/>
</dbReference>
<dbReference type="PRINTS" id="PR00385">
    <property type="entry name" value="P450"/>
</dbReference>
<feature type="region of interest" description="Disordered" evidence="4">
    <location>
        <begin position="1"/>
        <end position="25"/>
    </location>
</feature>
<evidence type="ECO:0000313" key="6">
    <source>
        <dbReference type="Proteomes" id="UP001050808"/>
    </source>
</evidence>
<sequence length="477" mass="52709">MGPNSHTRGVPLPVSTPPLNPVRGPRGLPPLGHLFAFGKDPLGFLTRLRDDFGDAVTWSLGPRRSLFISHPGHIRELLAAREDTYEILEIGWAFRQITGQSVILSKGDDWRRKRSLVQPTVRPRQVRSYADAMVECAGAAADGWRDGGRIDVRREMALITQRIVLRTLFGNDLGQQTDALGDAMDVAEQAVGAELRGIGLFLPAWVRTPSRRRLLAAVATIDGEVHRLIGERRDRTGAVGDPAHAAEERDDLLTRLLAARDEEGRPLSPKEVRNEAVTLWAAGHETTSTALTWAFHLLARAPEARARLEAELQEVLAGRPPAIDDYERLTWTQQIIKEAMRLYPPVWLIPAVAREGATLGGTRIPAGTIVWCSTWTTHRDPRWFPEPDRFRPERWDADAPDVVPDHAWYPFGGGPRTCLGARFAQVEAALVLATLAQRFHLDLPDAEVPPRAGLLLQPATPLHATLRGVNRQPAPAG</sequence>
<dbReference type="PANTHER" id="PTHR24305">
    <property type="entry name" value="CYTOCHROME P450"/>
    <property type="match status" value="1"/>
</dbReference>
<dbReference type="PROSITE" id="PS00086">
    <property type="entry name" value="CYTOCHROME_P450"/>
    <property type="match status" value="1"/>
</dbReference>
<keyword evidence="3" id="KW-0479">Metal-binding</keyword>
<reference evidence="5" key="1">
    <citation type="submission" date="2024-05" db="EMBL/GenBank/DDBJ databases">
        <title>Whole genome shotgun sequence of Streptomyces violascens NBRC 12920.</title>
        <authorList>
            <person name="Komaki H."/>
            <person name="Tamura T."/>
        </authorList>
    </citation>
    <scope>NUCLEOTIDE SEQUENCE</scope>
    <source>
        <strain evidence="5">NBRC 12920</strain>
    </source>
</reference>
<accession>A0ABQ3QFF0</accession>
<dbReference type="SUPFAM" id="SSF48264">
    <property type="entry name" value="Cytochrome P450"/>
    <property type="match status" value="1"/>
</dbReference>
<dbReference type="InterPro" id="IPR036396">
    <property type="entry name" value="Cyt_P450_sf"/>
</dbReference>
<evidence type="ECO:0000256" key="1">
    <source>
        <dbReference type="ARBA" id="ARBA00001971"/>
    </source>
</evidence>
<keyword evidence="3" id="KW-0503">Monooxygenase</keyword>
<comment type="caution">
    <text evidence="5">The sequence shown here is derived from an EMBL/GenBank/DDBJ whole genome shotgun (WGS) entry which is preliminary data.</text>
</comment>
<keyword evidence="3" id="KW-0349">Heme</keyword>
<keyword evidence="3" id="KW-0560">Oxidoreductase</keyword>
<dbReference type="PANTHER" id="PTHR24305:SF166">
    <property type="entry name" value="CYTOCHROME P450 12A4, MITOCHONDRIAL-RELATED"/>
    <property type="match status" value="1"/>
</dbReference>
<protein>
    <submittedName>
        <fullName evidence="5">Cytochrome P450</fullName>
    </submittedName>
</protein>
<dbReference type="InterPro" id="IPR017972">
    <property type="entry name" value="Cyt_P450_CS"/>
</dbReference>
<evidence type="ECO:0000256" key="3">
    <source>
        <dbReference type="RuleBase" id="RU000461"/>
    </source>
</evidence>
<evidence type="ECO:0000256" key="4">
    <source>
        <dbReference type="SAM" id="MobiDB-lite"/>
    </source>
</evidence>
<evidence type="ECO:0000256" key="2">
    <source>
        <dbReference type="ARBA" id="ARBA00010617"/>
    </source>
</evidence>
<dbReference type="Gene3D" id="1.10.630.10">
    <property type="entry name" value="Cytochrome P450"/>
    <property type="match status" value="1"/>
</dbReference>
<keyword evidence="6" id="KW-1185">Reference proteome</keyword>
<dbReference type="Pfam" id="PF00067">
    <property type="entry name" value="p450"/>
    <property type="match status" value="1"/>
</dbReference>
<gene>
    <name evidence="5" type="ORF">Sviol_04190</name>
</gene>
<evidence type="ECO:0000313" key="5">
    <source>
        <dbReference type="EMBL" id="GHI36011.1"/>
    </source>
</evidence>
<dbReference type="EMBL" id="BNDY01000002">
    <property type="protein sequence ID" value="GHI36011.1"/>
    <property type="molecule type" value="Genomic_DNA"/>
</dbReference>
<dbReference type="PRINTS" id="PR00463">
    <property type="entry name" value="EP450I"/>
</dbReference>
<name>A0ABQ3QFF0_9ACTN</name>